<evidence type="ECO:0000256" key="1">
    <source>
        <dbReference type="PROSITE-ProRule" id="PRU00023"/>
    </source>
</evidence>
<dbReference type="PANTHER" id="PTHR16027:SF6">
    <property type="entry name" value="DILUTE DOMAIN-CONTAINING PROTEIN"/>
    <property type="match status" value="1"/>
</dbReference>
<dbReference type="PROSITE" id="PS51126">
    <property type="entry name" value="DILUTE"/>
    <property type="match status" value="1"/>
</dbReference>
<dbReference type="InterPro" id="IPR002710">
    <property type="entry name" value="Dilute_dom"/>
</dbReference>
<dbReference type="AlphaFoldDB" id="A0A9P8T6X6"/>
<dbReference type="PROSITE" id="PS50297">
    <property type="entry name" value="ANK_REP_REGION"/>
    <property type="match status" value="1"/>
</dbReference>
<feature type="repeat" description="ANK" evidence="1">
    <location>
        <begin position="125"/>
        <end position="157"/>
    </location>
</feature>
<organism evidence="3 4">
    <name type="scientific">Wickerhamomyces mucosus</name>
    <dbReference type="NCBI Taxonomy" id="1378264"/>
    <lineage>
        <taxon>Eukaryota</taxon>
        <taxon>Fungi</taxon>
        <taxon>Dikarya</taxon>
        <taxon>Ascomycota</taxon>
        <taxon>Saccharomycotina</taxon>
        <taxon>Saccharomycetes</taxon>
        <taxon>Phaffomycetales</taxon>
        <taxon>Wickerhamomycetaceae</taxon>
        <taxon>Wickerhamomyces</taxon>
    </lineage>
</organism>
<name>A0A9P8T6X6_9ASCO</name>
<dbReference type="Pfam" id="PF01843">
    <property type="entry name" value="DIL"/>
    <property type="match status" value="2"/>
</dbReference>
<evidence type="ECO:0000313" key="3">
    <source>
        <dbReference type="EMBL" id="KAH3667894.1"/>
    </source>
</evidence>
<dbReference type="InterPro" id="IPR036770">
    <property type="entry name" value="Ankyrin_rpt-contain_sf"/>
</dbReference>
<protein>
    <recommendedName>
        <fullName evidence="2">Dilute domain-containing protein</fullName>
    </recommendedName>
</protein>
<sequence>MDFNNNWDNALNSIGSNGIINLSTDSKYIQLETAKKTLQLLQNTNDNDDDKEQNSLISICLAAANGENSKLKELLSIPENVALLNHKDKSGINPLIYSVVFDNQDSIEIILSKSIDSLNDYDDLFGYTPLMWAVYLGKIGIITELLNHGVDLNSKNKGNNLTVYDLLEKNALVYDYFEQHGLINKSNNIDNDEFYLNGLSNNNNNNNYDNYDDDDELLNKIKLQTIGLNLNNNNNDDDDTNYSDNGQNFYQNNENFNQFTNNSISSSNLLQEEFNFNKLIKNQYIIFSDYDIPSILELIFTLNKDYNHKTTYPAAVIYQCVRYANHIKNNDILVENFLNLTFIKIRSNLTSTKTGHIIINSYKDGDIVLQSYWISVLNFLYYYLLKDDGFFIKYSKIFQELTITLNSLIIELTNSIKFKLIDIIDDCLLNYTNIPEISSTLYQNDWNFFTKRKKSHKYQSNHLNNNYDEIYSMLYPPSIKEQLKPSPIKIVQIFGALLYVLDLHNVHSIITQQTFSIVFNWLSNTLFNRIISQKKLLTRSKAIQIRLNLSILEDWSRSNNRYPKILDNDDSLLRKFPQDYTNKEFYESKIILFKGNSKDILDSSFYHQPLFNILQLNFQPTFQILQWLQCFSSLTDEDSLINIIKNLDKINELQLLKIVNNYRYEIDEIKFNKFLKKKFLQSKDLKFNNLNKLPNIGFYQSNENQQENFIYLNQDYQFPILLPILKELINEYGAGLGGINKDRSLQFQPHLPYQIIDSIDEIHEQKTREINNTVDEDNNINDSNLNDLNDSDINNNKDDGLFKELSIPKSLVHKDWGDQFDENTINPW</sequence>
<proteinExistence type="predicted"/>
<dbReference type="Gene3D" id="1.25.40.20">
    <property type="entry name" value="Ankyrin repeat-containing domain"/>
    <property type="match status" value="1"/>
</dbReference>
<dbReference type="SMART" id="SM00248">
    <property type="entry name" value="ANK"/>
    <property type="match status" value="3"/>
</dbReference>
<keyword evidence="4" id="KW-1185">Reference proteome</keyword>
<gene>
    <name evidence="3" type="ORF">WICMUC_005172</name>
</gene>
<dbReference type="EMBL" id="JAEUBF010001375">
    <property type="protein sequence ID" value="KAH3667894.1"/>
    <property type="molecule type" value="Genomic_DNA"/>
</dbReference>
<evidence type="ECO:0000259" key="2">
    <source>
        <dbReference type="PROSITE" id="PS51126"/>
    </source>
</evidence>
<dbReference type="Pfam" id="PF12796">
    <property type="entry name" value="Ank_2"/>
    <property type="match status" value="1"/>
</dbReference>
<keyword evidence="1" id="KW-0040">ANK repeat</keyword>
<reference evidence="3" key="1">
    <citation type="journal article" date="2021" name="Open Biol.">
        <title>Shared evolutionary footprints suggest mitochondrial oxidative damage underlies multiple complex I losses in fungi.</title>
        <authorList>
            <person name="Schikora-Tamarit M.A."/>
            <person name="Marcet-Houben M."/>
            <person name="Nosek J."/>
            <person name="Gabaldon T."/>
        </authorList>
    </citation>
    <scope>NUCLEOTIDE SEQUENCE</scope>
    <source>
        <strain evidence="3">CBS6341</strain>
    </source>
</reference>
<dbReference type="Proteomes" id="UP000769528">
    <property type="component" value="Unassembled WGS sequence"/>
</dbReference>
<dbReference type="OrthoDB" id="426293at2759"/>
<evidence type="ECO:0000313" key="4">
    <source>
        <dbReference type="Proteomes" id="UP000769528"/>
    </source>
</evidence>
<reference evidence="3" key="2">
    <citation type="submission" date="2021-01" db="EMBL/GenBank/DDBJ databases">
        <authorList>
            <person name="Schikora-Tamarit M.A."/>
        </authorList>
    </citation>
    <scope>NUCLEOTIDE SEQUENCE</scope>
    <source>
        <strain evidence="3">CBS6341</strain>
    </source>
</reference>
<dbReference type="InterPro" id="IPR052072">
    <property type="entry name" value="Vascular_dev_regulator"/>
</dbReference>
<comment type="caution">
    <text evidence="3">The sequence shown here is derived from an EMBL/GenBank/DDBJ whole genome shotgun (WGS) entry which is preliminary data.</text>
</comment>
<dbReference type="PROSITE" id="PS50088">
    <property type="entry name" value="ANK_REPEAT"/>
    <property type="match status" value="1"/>
</dbReference>
<dbReference type="PANTHER" id="PTHR16027">
    <property type="entry name" value="DILUTE DOMAIN-CONTAINING PROTEIN YPR089W"/>
    <property type="match status" value="1"/>
</dbReference>
<dbReference type="SUPFAM" id="SSF48403">
    <property type="entry name" value="Ankyrin repeat"/>
    <property type="match status" value="1"/>
</dbReference>
<feature type="domain" description="Dilute" evidence="2">
    <location>
        <begin position="455"/>
        <end position="687"/>
    </location>
</feature>
<dbReference type="GO" id="GO:0051020">
    <property type="term" value="F:GTPase binding"/>
    <property type="evidence" value="ECO:0007669"/>
    <property type="project" value="TreeGrafter"/>
</dbReference>
<accession>A0A9P8T6X6</accession>
<dbReference type="SMART" id="SM01132">
    <property type="entry name" value="DIL"/>
    <property type="match status" value="1"/>
</dbReference>
<dbReference type="InterPro" id="IPR002110">
    <property type="entry name" value="Ankyrin_rpt"/>
</dbReference>